<keyword evidence="2 5" id="KW-0645">Protease</keyword>
<feature type="region of interest" description="Disordered" evidence="6">
    <location>
        <begin position="948"/>
        <end position="975"/>
    </location>
</feature>
<dbReference type="InterPro" id="IPR013320">
    <property type="entry name" value="ConA-like_dom_sf"/>
</dbReference>
<dbReference type="RefSeq" id="WP_330164013.1">
    <property type="nucleotide sequence ID" value="NZ_WOAA01000014.1"/>
</dbReference>
<keyword evidence="4 5" id="KW-0720">Serine protease</keyword>
<organism evidence="10 11">
    <name type="scientific">Paenibacillus campinasensis</name>
    <dbReference type="NCBI Taxonomy" id="66347"/>
    <lineage>
        <taxon>Bacteria</taxon>
        <taxon>Bacillati</taxon>
        <taxon>Bacillota</taxon>
        <taxon>Bacilli</taxon>
        <taxon>Bacillales</taxon>
        <taxon>Paenibacillaceae</taxon>
        <taxon>Paenibacillus</taxon>
    </lineage>
</organism>
<dbReference type="EMBL" id="WOAA01000014">
    <property type="protein sequence ID" value="MUG67439.1"/>
    <property type="molecule type" value="Genomic_DNA"/>
</dbReference>
<dbReference type="Pfam" id="PF05922">
    <property type="entry name" value="Inhibitor_I9"/>
    <property type="match status" value="1"/>
</dbReference>
<dbReference type="SMART" id="SM00089">
    <property type="entry name" value="PKD"/>
    <property type="match status" value="1"/>
</dbReference>
<dbReference type="SUPFAM" id="SSF49899">
    <property type="entry name" value="Concanavalin A-like lectins/glucanases"/>
    <property type="match status" value="2"/>
</dbReference>
<dbReference type="InterPro" id="IPR000209">
    <property type="entry name" value="Peptidase_S8/S53_dom"/>
</dbReference>
<evidence type="ECO:0000256" key="2">
    <source>
        <dbReference type="ARBA" id="ARBA00022670"/>
    </source>
</evidence>
<dbReference type="InterPro" id="IPR036852">
    <property type="entry name" value="Peptidase_S8/S53_dom_sf"/>
</dbReference>
<evidence type="ECO:0000256" key="3">
    <source>
        <dbReference type="ARBA" id="ARBA00022801"/>
    </source>
</evidence>
<dbReference type="InterPro" id="IPR023828">
    <property type="entry name" value="Peptidase_S8_Ser-AS"/>
</dbReference>
<feature type="active site" description="Charge relay system" evidence="5">
    <location>
        <position position="270"/>
    </location>
</feature>
<evidence type="ECO:0000256" key="6">
    <source>
        <dbReference type="SAM" id="MobiDB-lite"/>
    </source>
</evidence>
<dbReference type="SUPFAM" id="SSF49299">
    <property type="entry name" value="PKD domain"/>
    <property type="match status" value="1"/>
</dbReference>
<dbReference type="InterPro" id="IPR003961">
    <property type="entry name" value="FN3_dom"/>
</dbReference>
<feature type="signal peptide" evidence="7">
    <location>
        <begin position="1"/>
        <end position="29"/>
    </location>
</feature>
<feature type="compositionally biased region" description="Low complexity" evidence="6">
    <location>
        <begin position="206"/>
        <end position="217"/>
    </location>
</feature>
<dbReference type="InterPro" id="IPR008969">
    <property type="entry name" value="CarboxyPept-like_regulatory"/>
</dbReference>
<dbReference type="PRINTS" id="PR00723">
    <property type="entry name" value="SUBTILISIN"/>
</dbReference>
<feature type="compositionally biased region" description="Basic and acidic residues" evidence="6">
    <location>
        <begin position="187"/>
        <end position="205"/>
    </location>
</feature>
<dbReference type="Pfam" id="PF13620">
    <property type="entry name" value="CarboxypepD_reg"/>
    <property type="match status" value="2"/>
</dbReference>
<dbReference type="InterPro" id="IPR022409">
    <property type="entry name" value="PKD/Chitinase_dom"/>
</dbReference>
<dbReference type="Pfam" id="PF00082">
    <property type="entry name" value="Peptidase_S8"/>
    <property type="match status" value="1"/>
</dbReference>
<dbReference type="PANTHER" id="PTHR43806">
    <property type="entry name" value="PEPTIDASE S8"/>
    <property type="match status" value="1"/>
</dbReference>
<accession>A0ABW9T2U1</accession>
<gene>
    <name evidence="10" type="ORF">GNP94_15740</name>
</gene>
<name>A0ABW9T2U1_9BACL</name>
<dbReference type="Gene3D" id="2.60.40.1120">
    <property type="entry name" value="Carboxypeptidase-like, regulatory domain"/>
    <property type="match status" value="2"/>
</dbReference>
<dbReference type="Gene3D" id="2.60.120.260">
    <property type="entry name" value="Galactose-binding domain-like"/>
    <property type="match status" value="1"/>
</dbReference>
<dbReference type="Pfam" id="PF20773">
    <property type="entry name" value="InhA-like_MAM"/>
    <property type="match status" value="1"/>
</dbReference>
<feature type="domain" description="Fibronectin type-III" evidence="9">
    <location>
        <begin position="843"/>
        <end position="935"/>
    </location>
</feature>
<feature type="chain" id="PRO_5046010272" evidence="7">
    <location>
        <begin position="30"/>
        <end position="1844"/>
    </location>
</feature>
<feature type="domain" description="PKD" evidence="8">
    <location>
        <begin position="1761"/>
        <end position="1844"/>
    </location>
</feature>
<dbReference type="Pfam" id="PF09136">
    <property type="entry name" value="Glucodextran_B"/>
    <property type="match status" value="1"/>
</dbReference>
<sequence>MFKVGRFRKPLTMGLSLLLAFTMVHPVSAENPASQKIDMKSGLAEISTAKVNAKLNQQFKDHEYVTYLVKMKEQVDTTRVSKQAIEKAAVEKMTPAAAKLSVRTSVVSSLRETASRTQYALEQYLEQEIDRGKVKEYKSFFIVNALAVTSTKEVMENLALQPEVEKILPNEERFLQETVIDKSVQAPDHKQNSAKDDPKASKDAEAAAQAPAAGRPANGSGAQTAVEPKEPAAESALNNSNVEWNIDYINAPAVWERGIDGTGIVVANLDTGVDHNHPALARKWRGRDASGNIVNPELSWYDPHSRASLPADTDGHGTHTMGTMVGSEANGDNIIGVAPGATWIAVRIFNPSTTDAIILDGAQWLLAPVDAQGNLHPELAPDVVNNSWGGGPGLDEWFRPMVQAWRDAQIFPEFSAGNTTLTNPGGPGSVANPANYPESFATGATDINGNLASFSLRGPSPYGEIKPEVSAPGVNIRSAVPGGGYEGGWNGTSMAGPHTTALAALLLQANHSLTVDQLEQIMTETATPRTDSQYPTSPNNGYGHGIINALDAVGSVLEGIGTVSGRVVTAGDDLEEPVLEHTPVNSAFTGIDVPLTAYVSDNVGVVSVEAFAKTTGTDNYLYLPMQRIAGDSKAGTYTTVIPAFLVEPQGLEYYIRVNDYGNNGYESKVYKVAVSNGVKPGYIQDFEESDLGFTTGGTGNTWAWGAPTSGPGSAYSGDKLFATNLAGSYQANANAFLLAPPIDLTDSPEGAILSFRHWYDFENNYDFGKVYIASEDSDFVFEEAFSFTGSDRNWRLQYLDLTSYGGQRVFVQFVQTSDGSVQRDGWYIDDFSVQPLDNVAPGAPANLTAETDIVGNVILSWTAPEDEDLSSFTVYRSTTSGADYEAIGSASATSYTDTTTASGPTYYYAVAAVDFSGNESAKSNEVSVSVNVPEDIFIDTFDGDSDNGWTHSGTNDEWERGVPTSGPGQAASPPNVWATDLDSNYENGSNYSLVSPVIDLTEVSQAALTFNHWYEIEGGYDFGYVEASKDGGNTWTELGRFSHNTNGRQWAPVFYNLEPLIGHEAQFRFRLTSDNSVVRPGWYIDDFRILAVEPETVTKNDVLELSRDKEKPVYDNSWYKVTSTDKYEFNQAQSSAPQPAVKTGEIVPQSLPAYATVTVIETGRSVKTDPATGRYSFTHVAGDYTLKAEAYGYYPQTQSITIADGRDVRANFNLEAIPQGRIQGVVIDERTGEPVADAAVLLVEDPAISPARTDENGSFTLEALEGSYTLSVKAADYYSTTVEVTVPGNGVAEVAIELKPFIGFPGEIAYDDGTAENARAFNAANNAWAVRMTPESDVAQVTGASFRFWNTEWPTPGGTAFQYAVYDASGAGGAPGRLLAGPFDGTALRNDQWTVVEFPEPVTAEGDFYIVYIQTAANPNAPGLATDENGPNAGRSWQRVSGAWSASPAEEGNYMIRAIVRYPVNAPVITSPEANAYTNQSVIAVTGTSPATGAEIQIYNDDEPAGSTTVDENGQFTLDVELYPGANTLTAEIVVNGRATDRSLPVVVTLDQTPPELSILSPENGSQINAEVVRIIGSALDDFLDTLFINGQPVQLDESGAFNHRLLVDEGENIITVTATDLARNETTVTRSVYVNTSLPEILNVSPAEDVHIAGGETLTVSFDSVPGLAASFSIQLPFELSSQSRGEIPLQEVAPGHYEGTYTTPASLVLEGGVIVIRVQDGYGNVAETQAPGRLYVAAGNSGEEPEPEPEPPIPPANLEPVALINAPSTARRNQNINFDARSSYDQDGRIVSYHWNFGDGSTAAKAQVKHKYKSAGTYTVRLTVTDDKGAQSSAVHTVIVRN</sequence>
<evidence type="ECO:0000259" key="9">
    <source>
        <dbReference type="PROSITE" id="PS50853"/>
    </source>
</evidence>
<dbReference type="InterPro" id="IPR000601">
    <property type="entry name" value="PKD_dom"/>
</dbReference>
<dbReference type="CDD" id="cd00063">
    <property type="entry name" value="FN3"/>
    <property type="match status" value="1"/>
</dbReference>
<feature type="active site" description="Charge relay system" evidence="5">
    <location>
        <position position="493"/>
    </location>
</feature>
<dbReference type="InterPro" id="IPR015500">
    <property type="entry name" value="Peptidase_S8_subtilisin-rel"/>
</dbReference>
<feature type="region of interest" description="Disordered" evidence="6">
    <location>
        <begin position="181"/>
        <end position="236"/>
    </location>
</feature>
<comment type="caution">
    <text evidence="10">The sequence shown here is derived from an EMBL/GenBank/DDBJ whole genome shotgun (WGS) entry which is preliminary data.</text>
</comment>
<evidence type="ECO:0000256" key="5">
    <source>
        <dbReference type="PROSITE-ProRule" id="PRU01240"/>
    </source>
</evidence>
<dbReference type="InterPro" id="IPR010259">
    <property type="entry name" value="S8pro/Inhibitor_I9"/>
</dbReference>
<evidence type="ECO:0000256" key="7">
    <source>
        <dbReference type="SAM" id="SignalP"/>
    </source>
</evidence>
<dbReference type="InterPro" id="IPR050131">
    <property type="entry name" value="Peptidase_S8_subtilisin-like"/>
</dbReference>
<dbReference type="CDD" id="cd00146">
    <property type="entry name" value="PKD"/>
    <property type="match status" value="1"/>
</dbReference>
<keyword evidence="7" id="KW-0732">Signal</keyword>
<dbReference type="SUPFAM" id="SSF49265">
    <property type="entry name" value="Fibronectin type III"/>
    <property type="match status" value="1"/>
</dbReference>
<protein>
    <submittedName>
        <fullName evidence="10">S8 family serine peptidase</fullName>
    </submittedName>
</protein>
<dbReference type="Proteomes" id="UP000435177">
    <property type="component" value="Unassembled WGS sequence"/>
</dbReference>
<proteinExistence type="inferred from homology"/>
<dbReference type="InterPro" id="IPR035986">
    <property type="entry name" value="PKD_dom_sf"/>
</dbReference>
<dbReference type="SUPFAM" id="SSF52743">
    <property type="entry name" value="Subtilisin-like"/>
    <property type="match status" value="1"/>
</dbReference>
<evidence type="ECO:0000313" key="11">
    <source>
        <dbReference type="Proteomes" id="UP000435177"/>
    </source>
</evidence>
<evidence type="ECO:0000259" key="8">
    <source>
        <dbReference type="PROSITE" id="PS50093"/>
    </source>
</evidence>
<dbReference type="InterPro" id="IPR036116">
    <property type="entry name" value="FN3_sf"/>
</dbReference>
<keyword evidence="3 5" id="KW-0378">Hydrolase</keyword>
<dbReference type="Gene3D" id="2.60.40.10">
    <property type="entry name" value="Immunoglobulins"/>
    <property type="match status" value="4"/>
</dbReference>
<evidence type="ECO:0000256" key="1">
    <source>
        <dbReference type="ARBA" id="ARBA00011073"/>
    </source>
</evidence>
<dbReference type="PROSITE" id="PS50093">
    <property type="entry name" value="PKD"/>
    <property type="match status" value="1"/>
</dbReference>
<dbReference type="PROSITE" id="PS50853">
    <property type="entry name" value="FN3"/>
    <property type="match status" value="1"/>
</dbReference>
<evidence type="ECO:0000256" key="4">
    <source>
        <dbReference type="ARBA" id="ARBA00022825"/>
    </source>
</evidence>
<reference evidence="10 11" key="1">
    <citation type="submission" date="2019-11" db="EMBL/GenBank/DDBJ databases">
        <title>Draft genome sequences of five Paenibacillus species of dairy origin.</title>
        <authorList>
            <person name="Olajide A.M."/>
            <person name="Chen S."/>
            <person name="Lapointe G."/>
        </authorList>
    </citation>
    <scope>NUCLEOTIDE SEQUENCE [LARGE SCALE GENOMIC DNA]</scope>
    <source>
        <strain evidence="10 11">3CS1</strain>
    </source>
</reference>
<dbReference type="CDD" id="cd00161">
    <property type="entry name" value="beta-trefoil_Ricin-like"/>
    <property type="match status" value="1"/>
</dbReference>
<dbReference type="Gene3D" id="3.40.50.200">
    <property type="entry name" value="Peptidase S8/S53 domain"/>
    <property type="match status" value="1"/>
</dbReference>
<dbReference type="Pfam" id="PF18911">
    <property type="entry name" value="PKD_4"/>
    <property type="match status" value="1"/>
</dbReference>
<dbReference type="Gene3D" id="2.60.120.200">
    <property type="match status" value="1"/>
</dbReference>
<dbReference type="PROSITE" id="PS51892">
    <property type="entry name" value="SUBTILASE"/>
    <property type="match status" value="1"/>
</dbReference>
<dbReference type="PANTHER" id="PTHR43806:SF67">
    <property type="entry name" value="EGF-LIKE DOMAIN-CONTAINING PROTEIN"/>
    <property type="match status" value="1"/>
</dbReference>
<feature type="active site" description="Charge relay system" evidence="5">
    <location>
        <position position="316"/>
    </location>
</feature>
<comment type="similarity">
    <text evidence="1 5">Belongs to the peptidase S8 family.</text>
</comment>
<dbReference type="SUPFAM" id="SSF49464">
    <property type="entry name" value="Carboxypeptidase regulatory domain-like"/>
    <property type="match status" value="2"/>
</dbReference>
<dbReference type="InterPro" id="IPR013783">
    <property type="entry name" value="Ig-like_fold"/>
</dbReference>
<evidence type="ECO:0000313" key="10">
    <source>
        <dbReference type="EMBL" id="MUG67439.1"/>
    </source>
</evidence>
<keyword evidence="11" id="KW-1185">Reference proteome</keyword>
<dbReference type="PROSITE" id="PS00138">
    <property type="entry name" value="SUBTILASE_SER"/>
    <property type="match status" value="1"/>
</dbReference>